<reference evidence="2" key="1">
    <citation type="journal article" date="2019" name="Int. J. Syst. Evol. Microbiol.">
        <title>The Global Catalogue of Microorganisms (GCM) 10K type strain sequencing project: providing services to taxonomists for standard genome sequencing and annotation.</title>
        <authorList>
            <consortium name="The Broad Institute Genomics Platform"/>
            <consortium name="The Broad Institute Genome Sequencing Center for Infectious Disease"/>
            <person name="Wu L."/>
            <person name="Ma J."/>
        </authorList>
    </citation>
    <scope>NUCLEOTIDE SEQUENCE [LARGE SCALE GENOMIC DNA]</scope>
    <source>
        <strain evidence="2">CGMCC 4.7641</strain>
    </source>
</reference>
<dbReference type="RefSeq" id="WP_378312804.1">
    <property type="nucleotide sequence ID" value="NZ_JBHUKS010000035.1"/>
</dbReference>
<proteinExistence type="predicted"/>
<protein>
    <submittedName>
        <fullName evidence="1">Uncharacterized protein</fullName>
    </submittedName>
</protein>
<keyword evidence="2" id="KW-1185">Reference proteome</keyword>
<dbReference type="EMBL" id="JBHUKS010000035">
    <property type="protein sequence ID" value="MFD2473935.1"/>
    <property type="molecule type" value="Genomic_DNA"/>
</dbReference>
<accession>A0ABW5HLG5</accession>
<sequence>MYRSFSDRCLLSRRRGTEFTGGSISDRLLDSMRGTCRGADFTDDGFGHPQAFAAFVADGVYEKMLGQAVRGAQHEFVQYAAGYGVSREAEDAALEVCQPDREAGKGFGLVVGSDAYSPGMGGFGGTVGLPLGTDGREARWSVGSRGREEIAARWWRVHGTHRLRRT</sequence>
<dbReference type="Proteomes" id="UP001597483">
    <property type="component" value="Unassembled WGS sequence"/>
</dbReference>
<name>A0ABW5HLG5_9PSEU</name>
<organism evidence="1 2">
    <name type="scientific">Amycolatopsis silviterrae</name>
    <dbReference type="NCBI Taxonomy" id="1656914"/>
    <lineage>
        <taxon>Bacteria</taxon>
        <taxon>Bacillati</taxon>
        <taxon>Actinomycetota</taxon>
        <taxon>Actinomycetes</taxon>
        <taxon>Pseudonocardiales</taxon>
        <taxon>Pseudonocardiaceae</taxon>
        <taxon>Amycolatopsis</taxon>
    </lineage>
</organism>
<gene>
    <name evidence="1" type="ORF">ACFSVL_41490</name>
</gene>
<comment type="caution">
    <text evidence="1">The sequence shown here is derived from an EMBL/GenBank/DDBJ whole genome shotgun (WGS) entry which is preliminary data.</text>
</comment>
<evidence type="ECO:0000313" key="1">
    <source>
        <dbReference type="EMBL" id="MFD2473935.1"/>
    </source>
</evidence>
<evidence type="ECO:0000313" key="2">
    <source>
        <dbReference type="Proteomes" id="UP001597483"/>
    </source>
</evidence>